<dbReference type="RefSeq" id="WP_016443736.1">
    <property type="nucleotide sequence ID" value="NZ_KE150266.1"/>
</dbReference>
<evidence type="ECO:0000256" key="1">
    <source>
        <dbReference type="ARBA" id="ARBA00001917"/>
    </source>
</evidence>
<keyword evidence="4" id="KW-0819">tRNA processing</keyword>
<evidence type="ECO:0000256" key="3">
    <source>
        <dbReference type="ARBA" id="ARBA00022643"/>
    </source>
</evidence>
<evidence type="ECO:0000256" key="2">
    <source>
        <dbReference type="ARBA" id="ARBA00022630"/>
    </source>
</evidence>
<dbReference type="InterPro" id="IPR024036">
    <property type="entry name" value="tRNA-dHydroUridine_Synthase_C"/>
</dbReference>
<feature type="domain" description="DUS-like FMN-binding" evidence="8">
    <location>
        <begin position="23"/>
        <end position="357"/>
    </location>
</feature>
<dbReference type="InterPro" id="IPR004652">
    <property type="entry name" value="DusB-like"/>
</dbReference>
<proteinExistence type="predicted"/>
<dbReference type="InterPro" id="IPR013785">
    <property type="entry name" value="Aldolase_TIM"/>
</dbReference>
<keyword evidence="6" id="KW-0560">Oxidoreductase</keyword>
<dbReference type="AlphaFoldDB" id="A0A9W5RDT6"/>
<comment type="cofactor">
    <cofactor evidence="1">
        <name>FMN</name>
        <dbReference type="ChEBI" id="CHEBI:58210"/>
    </cofactor>
</comment>
<dbReference type="NCBIfam" id="TIGR00737">
    <property type="entry name" value="nifR3_yhdG"/>
    <property type="match status" value="1"/>
</dbReference>
<dbReference type="SUPFAM" id="SSF51395">
    <property type="entry name" value="FMN-linked oxidoreductases"/>
    <property type="match status" value="1"/>
</dbReference>
<dbReference type="PANTHER" id="PTHR45846:SF1">
    <property type="entry name" value="TRNA-DIHYDROURIDINE(47) SYNTHASE [NAD(P)(+)]-LIKE"/>
    <property type="match status" value="1"/>
</dbReference>
<evidence type="ECO:0000259" key="8">
    <source>
        <dbReference type="Pfam" id="PF01207"/>
    </source>
</evidence>
<sequence>MEVNTHSGGLQIGPINLWIPVVLAPMAGVTDVPFRRLCREYAERGLGEGLAGKLHEAKKSVDAPAGLFVCEMITARALVEGSPKTWRMLEPDPTDRVRSAQLYGVDPDTMGRAAQMIVERDLVDHIDLNFGCPVPKVTRKGGGAALPWKRDLLEDILKAVVTGAERGAKLIGRDVPVTMKMRIGIDDRHQTYMDAGTIAQRSGVAAVALHGRTQAQYYAGKADWKPIAALKEAISIPVMGNGDIFKGEDARAMMEQTGCDAVVIGRGCQGRPWLFTDITSDLTGARIAKMEPDLRTVARIIREHAQLMSDHVGSEFDACRNMRKHIGWYLRGYKVGGQTRLKLGRVSSLAELDELLDSLDLDQPCPKSADGPRGRKGHERRPHLPHGWLDSQVIQDVERARVVANESVADGG</sequence>
<keyword evidence="5" id="KW-0521">NADP</keyword>
<accession>A0A9W5RDT6</accession>
<dbReference type="Gene3D" id="1.10.1200.80">
    <property type="entry name" value="Putative flavin oxidoreducatase, domain 2"/>
    <property type="match status" value="1"/>
</dbReference>
<evidence type="ECO:0000256" key="5">
    <source>
        <dbReference type="ARBA" id="ARBA00022857"/>
    </source>
</evidence>
<dbReference type="PROSITE" id="PS01136">
    <property type="entry name" value="UPF0034"/>
    <property type="match status" value="1"/>
</dbReference>
<evidence type="ECO:0000256" key="4">
    <source>
        <dbReference type="ARBA" id="ARBA00022694"/>
    </source>
</evidence>
<dbReference type="GO" id="GO:0017150">
    <property type="term" value="F:tRNA dihydrouridine synthase activity"/>
    <property type="evidence" value="ECO:0007669"/>
    <property type="project" value="InterPro"/>
</dbReference>
<keyword evidence="3" id="KW-0288">FMN</keyword>
<dbReference type="CDD" id="cd02801">
    <property type="entry name" value="DUS_like_FMN"/>
    <property type="match status" value="1"/>
</dbReference>
<reference evidence="9 10" key="1">
    <citation type="submission" date="2013-05" db="EMBL/GenBank/DDBJ databases">
        <title>The Genome Sequence of Actinomyces europaeus ACS-120-V-COL10B.</title>
        <authorList>
            <consortium name="The Broad Institute Genomics Platform"/>
            <person name="Earl A."/>
            <person name="Ward D."/>
            <person name="Feldgarden M."/>
            <person name="Gevers D."/>
            <person name="Saerens B."/>
            <person name="Vaneechoutte M."/>
            <person name="Walker B."/>
            <person name="Young S."/>
            <person name="Zeng Q."/>
            <person name="Gargeya S."/>
            <person name="Fitzgerald M."/>
            <person name="Haas B."/>
            <person name="Abouelleil A."/>
            <person name="Allen A.W."/>
            <person name="Alvarado L."/>
            <person name="Arachchi H.M."/>
            <person name="Berlin A.M."/>
            <person name="Chapman S.B."/>
            <person name="Gainer-Dewar J."/>
            <person name="Goldberg J."/>
            <person name="Griggs A."/>
            <person name="Gujja S."/>
            <person name="Hansen M."/>
            <person name="Howarth C."/>
            <person name="Imamovic A."/>
            <person name="Ireland A."/>
            <person name="Larimer J."/>
            <person name="McCowan C."/>
            <person name="Murphy C."/>
            <person name="Pearson M."/>
            <person name="Poon T.W."/>
            <person name="Priest M."/>
            <person name="Roberts A."/>
            <person name="Saif S."/>
            <person name="Shea T."/>
            <person name="Sisk P."/>
            <person name="Sykes S."/>
            <person name="Wortman J."/>
            <person name="Nusbaum C."/>
            <person name="Birren B."/>
        </authorList>
    </citation>
    <scope>NUCLEOTIDE SEQUENCE [LARGE SCALE GENOMIC DNA]</scope>
    <source>
        <strain evidence="9 10">ACS-120-V-Col10b</strain>
    </source>
</reference>
<protein>
    <recommendedName>
        <fullName evidence="8">DUS-like FMN-binding domain-containing protein</fullName>
    </recommendedName>
</protein>
<dbReference type="PANTHER" id="PTHR45846">
    <property type="entry name" value="TRNA-DIHYDROURIDINE(47) SYNTHASE [NAD(P)(+)]-LIKE"/>
    <property type="match status" value="1"/>
</dbReference>
<dbReference type="InterPro" id="IPR035587">
    <property type="entry name" value="DUS-like_FMN-bd"/>
</dbReference>
<feature type="region of interest" description="Disordered" evidence="7">
    <location>
        <begin position="361"/>
        <end position="388"/>
    </location>
</feature>
<dbReference type="InterPro" id="IPR018517">
    <property type="entry name" value="tRNA_hU_synthase_CS"/>
</dbReference>
<dbReference type="GO" id="GO:0003723">
    <property type="term" value="F:RNA binding"/>
    <property type="evidence" value="ECO:0007669"/>
    <property type="project" value="TreeGrafter"/>
</dbReference>
<organism evidence="9 10">
    <name type="scientific">Gleimia europaea ACS-120-V-Col10b</name>
    <dbReference type="NCBI Taxonomy" id="883069"/>
    <lineage>
        <taxon>Bacteria</taxon>
        <taxon>Bacillati</taxon>
        <taxon>Actinomycetota</taxon>
        <taxon>Actinomycetes</taxon>
        <taxon>Actinomycetales</taxon>
        <taxon>Actinomycetaceae</taxon>
        <taxon>Gleimia</taxon>
    </lineage>
</organism>
<keyword evidence="2" id="KW-0285">Flavoprotein</keyword>
<name>A0A9W5RDT6_9ACTO</name>
<comment type="caution">
    <text evidence="9">The sequence shown here is derived from an EMBL/GenBank/DDBJ whole genome shotgun (WGS) entry which is preliminary data.</text>
</comment>
<dbReference type="Pfam" id="PF01207">
    <property type="entry name" value="Dus"/>
    <property type="match status" value="1"/>
</dbReference>
<evidence type="ECO:0000313" key="9">
    <source>
        <dbReference type="EMBL" id="EPD30624.1"/>
    </source>
</evidence>
<evidence type="ECO:0000256" key="6">
    <source>
        <dbReference type="ARBA" id="ARBA00023002"/>
    </source>
</evidence>
<dbReference type="Gene3D" id="3.20.20.70">
    <property type="entry name" value="Aldolase class I"/>
    <property type="match status" value="1"/>
</dbReference>
<gene>
    <name evidence="9" type="ORF">HMPREF9238_00372</name>
</gene>
<feature type="compositionally biased region" description="Basic residues" evidence="7">
    <location>
        <begin position="374"/>
        <end position="384"/>
    </location>
</feature>
<dbReference type="Proteomes" id="UP000014387">
    <property type="component" value="Unassembled WGS sequence"/>
</dbReference>
<evidence type="ECO:0000256" key="7">
    <source>
        <dbReference type="SAM" id="MobiDB-lite"/>
    </source>
</evidence>
<evidence type="ECO:0000313" key="10">
    <source>
        <dbReference type="Proteomes" id="UP000014387"/>
    </source>
</evidence>
<dbReference type="GO" id="GO:0050660">
    <property type="term" value="F:flavin adenine dinucleotide binding"/>
    <property type="evidence" value="ECO:0007669"/>
    <property type="project" value="InterPro"/>
</dbReference>
<dbReference type="EMBL" id="AGWN01000001">
    <property type="protein sequence ID" value="EPD30624.1"/>
    <property type="molecule type" value="Genomic_DNA"/>
</dbReference>
<keyword evidence="10" id="KW-1185">Reference proteome</keyword>